<protein>
    <submittedName>
        <fullName evidence="2">Uncharacterized protein</fullName>
    </submittedName>
</protein>
<dbReference type="Proteomes" id="UP000256805">
    <property type="component" value="Unassembled WGS sequence"/>
</dbReference>
<name>A0A375JCJ2_9BURK</name>
<sequence length="64" mass="6726">MVGRAALVPREPSHSGRQGPEGEPHYAAVPRPAAHDAGGSMRFTWLSDVGPAIPKEAGLQRSPL</sequence>
<dbReference type="EMBL" id="OVTA01000100">
    <property type="protein sequence ID" value="SPS02827.1"/>
    <property type="molecule type" value="Genomic_DNA"/>
</dbReference>
<evidence type="ECO:0000256" key="1">
    <source>
        <dbReference type="SAM" id="MobiDB-lite"/>
    </source>
</evidence>
<accession>A0A375JCJ2</accession>
<gene>
    <name evidence="2" type="ORF">CBM2634_U350006</name>
</gene>
<evidence type="ECO:0000313" key="2">
    <source>
        <dbReference type="EMBL" id="SPS02827.1"/>
    </source>
</evidence>
<organism evidence="2 3">
    <name type="scientific">Cupriavidus taiwanensis</name>
    <dbReference type="NCBI Taxonomy" id="164546"/>
    <lineage>
        <taxon>Bacteria</taxon>
        <taxon>Pseudomonadati</taxon>
        <taxon>Pseudomonadota</taxon>
        <taxon>Betaproteobacteria</taxon>
        <taxon>Burkholderiales</taxon>
        <taxon>Burkholderiaceae</taxon>
        <taxon>Cupriavidus</taxon>
    </lineage>
</organism>
<feature type="region of interest" description="Disordered" evidence="1">
    <location>
        <begin position="1"/>
        <end position="39"/>
    </location>
</feature>
<dbReference type="AlphaFoldDB" id="A0A375JCJ2"/>
<reference evidence="2 3" key="1">
    <citation type="submission" date="2018-01" db="EMBL/GenBank/DDBJ databases">
        <authorList>
            <person name="Gaut B.S."/>
            <person name="Morton B.R."/>
            <person name="Clegg M.T."/>
            <person name="Duvall M.R."/>
        </authorList>
    </citation>
    <scope>NUCLEOTIDE SEQUENCE [LARGE SCALE GENOMIC DNA]</scope>
    <source>
        <strain evidence="2">Cupriavidus taiwanensis cmp 52</strain>
    </source>
</reference>
<proteinExistence type="predicted"/>
<evidence type="ECO:0000313" key="3">
    <source>
        <dbReference type="Proteomes" id="UP000256805"/>
    </source>
</evidence>